<dbReference type="InterPro" id="IPR001810">
    <property type="entry name" value="F-box_dom"/>
</dbReference>
<dbReference type="GeneID" id="92083743"/>
<dbReference type="RefSeq" id="XP_066692919.1">
    <property type="nucleotide sequence ID" value="XM_066850681.1"/>
</dbReference>
<gene>
    <name evidence="2" type="ORF">PG986_014459</name>
</gene>
<dbReference type="Pfam" id="PF00646">
    <property type="entry name" value="F-box"/>
    <property type="match status" value="1"/>
</dbReference>
<reference evidence="2 3" key="1">
    <citation type="submission" date="2023-01" db="EMBL/GenBank/DDBJ databases">
        <title>Analysis of 21 Apiospora genomes using comparative genomics revels a genus with tremendous synthesis potential of carbohydrate active enzymes and secondary metabolites.</title>
        <authorList>
            <person name="Sorensen T."/>
        </authorList>
    </citation>
    <scope>NUCLEOTIDE SEQUENCE [LARGE SCALE GENOMIC DNA]</scope>
    <source>
        <strain evidence="2 3">CBS 24483</strain>
    </source>
</reference>
<feature type="domain" description="F-box" evidence="1">
    <location>
        <begin position="25"/>
        <end position="71"/>
    </location>
</feature>
<proteinExistence type="predicted"/>
<dbReference type="PROSITE" id="PS50181">
    <property type="entry name" value="FBOX"/>
    <property type="match status" value="1"/>
</dbReference>
<comment type="caution">
    <text evidence="2">The sequence shown here is derived from an EMBL/GenBank/DDBJ whole genome shotgun (WGS) entry which is preliminary data.</text>
</comment>
<protein>
    <recommendedName>
        <fullName evidence="1">F-box domain-containing protein</fullName>
    </recommendedName>
</protein>
<dbReference type="SUPFAM" id="SSF81383">
    <property type="entry name" value="F-box domain"/>
    <property type="match status" value="1"/>
</dbReference>
<dbReference type="InterPro" id="IPR036047">
    <property type="entry name" value="F-box-like_dom_sf"/>
</dbReference>
<name>A0ABR1PT17_9PEZI</name>
<sequence length="699" mass="78685">MKRLATSGADADSSRSNVLMVWPPSSGLKKLPYEMMANIAMSLTIEEVFDLSLCCRHFQYLITENSFCKVVVCEKAPCSLEAQQAVRDGRYARALRRLVKRRRAIAEARPYIVAMVGLADSYLYSSGKLCYVYEDGAQRWLRILDLRNPSGRETVVDIPRLTTEAVPQSKNCHEYTFHVIHSAEGFTSCLFSFALPDPENWLLILNTETQELVGAILLESTVRLFVRNSKSYLCYGTHSEYGPDGFRKWVLRFFDLTERHLSRRKIHLANVVGYEIDSTVCFEIIDGYLYGLSNQTAFEVEEIDWTSCYYCFRFRLDEPDPEKTQIMKQRDSWRRQHDEGPIDDRWGFMKLEKDETTGQVRIVESRKEWLTGQFGNRRSYYTTNVVFRDECEGPAEEEVENNVENNLPDDPLTRLLESSSNPNYMRPTLRPPRGVHVGDDGTIFGLSKTHLRSYFYSCGTFLDLVDDPLPSVACTQRLRIRAGKKMAMKCLELPAMSTSSSAQEAKGNGEEEKVYNRVIMWPEEPENPCSDPALERISRIMNPKDHQGNIEAVNDERSIIYATGGASNSLKVLVWMSFDPAAKLPSTWSGGLSLVALSEAHENSGGSANECAGMREAAYGQALFASGYHGKAIRSQDYIGTCGCSSSRGNPSGAVDMYSLHAGAPSEASLPDTFYCTEGPSAWARIEGAMYPYLIGQYV</sequence>
<dbReference type="EMBL" id="JAQQWE010000010">
    <property type="protein sequence ID" value="KAK7937591.1"/>
    <property type="molecule type" value="Genomic_DNA"/>
</dbReference>
<keyword evidence="3" id="KW-1185">Reference proteome</keyword>
<organism evidence="2 3">
    <name type="scientific">Apiospora aurea</name>
    <dbReference type="NCBI Taxonomy" id="335848"/>
    <lineage>
        <taxon>Eukaryota</taxon>
        <taxon>Fungi</taxon>
        <taxon>Dikarya</taxon>
        <taxon>Ascomycota</taxon>
        <taxon>Pezizomycotina</taxon>
        <taxon>Sordariomycetes</taxon>
        <taxon>Xylariomycetidae</taxon>
        <taxon>Amphisphaeriales</taxon>
        <taxon>Apiosporaceae</taxon>
        <taxon>Apiospora</taxon>
    </lineage>
</organism>
<accession>A0ABR1PT17</accession>
<dbReference type="Proteomes" id="UP001391051">
    <property type="component" value="Unassembled WGS sequence"/>
</dbReference>
<evidence type="ECO:0000313" key="3">
    <source>
        <dbReference type="Proteomes" id="UP001391051"/>
    </source>
</evidence>
<evidence type="ECO:0000259" key="1">
    <source>
        <dbReference type="PROSITE" id="PS50181"/>
    </source>
</evidence>
<evidence type="ECO:0000313" key="2">
    <source>
        <dbReference type="EMBL" id="KAK7937591.1"/>
    </source>
</evidence>